<dbReference type="AlphaFoldDB" id="A0A5C7FHF2"/>
<dbReference type="Gene3D" id="3.30.565.10">
    <property type="entry name" value="Histidine kinase-like ATPase, C-terminal domain"/>
    <property type="match status" value="1"/>
</dbReference>
<evidence type="ECO:0000313" key="3">
    <source>
        <dbReference type="EMBL" id="TXF90626.1"/>
    </source>
</evidence>
<gene>
    <name evidence="3" type="ORF">FUA23_05900</name>
</gene>
<evidence type="ECO:0000256" key="1">
    <source>
        <dbReference type="ARBA" id="ARBA00022527"/>
    </source>
</evidence>
<organism evidence="3 4">
    <name type="scientific">Neolewinella aurantiaca</name>
    <dbReference type="NCBI Taxonomy" id="2602767"/>
    <lineage>
        <taxon>Bacteria</taxon>
        <taxon>Pseudomonadati</taxon>
        <taxon>Bacteroidota</taxon>
        <taxon>Saprospiria</taxon>
        <taxon>Saprospirales</taxon>
        <taxon>Lewinellaceae</taxon>
        <taxon>Neolewinella</taxon>
    </lineage>
</organism>
<protein>
    <submittedName>
        <fullName evidence="3">ATP-binding protein</fullName>
    </submittedName>
</protein>
<dbReference type="OrthoDB" id="1467655at2"/>
<evidence type="ECO:0000313" key="4">
    <source>
        <dbReference type="Proteomes" id="UP000321907"/>
    </source>
</evidence>
<dbReference type="RefSeq" id="WP_147929798.1">
    <property type="nucleotide sequence ID" value="NZ_VOXD01000006.1"/>
</dbReference>
<dbReference type="PANTHER" id="PTHR35526">
    <property type="entry name" value="ANTI-SIGMA-F FACTOR RSBW-RELATED"/>
    <property type="match status" value="1"/>
</dbReference>
<proteinExistence type="predicted"/>
<dbReference type="CDD" id="cd16936">
    <property type="entry name" value="HATPase_RsbW-like"/>
    <property type="match status" value="1"/>
</dbReference>
<comment type="caution">
    <text evidence="3">The sequence shown here is derived from an EMBL/GenBank/DDBJ whole genome shotgun (WGS) entry which is preliminary data.</text>
</comment>
<keyword evidence="1" id="KW-0808">Transferase</keyword>
<dbReference type="EMBL" id="VOXD01000006">
    <property type="protein sequence ID" value="TXF90626.1"/>
    <property type="molecule type" value="Genomic_DNA"/>
</dbReference>
<dbReference type="GO" id="GO:0004674">
    <property type="term" value="F:protein serine/threonine kinase activity"/>
    <property type="evidence" value="ECO:0007669"/>
    <property type="project" value="UniProtKB-KW"/>
</dbReference>
<keyword evidence="1" id="KW-0723">Serine/threonine-protein kinase</keyword>
<feature type="domain" description="Histidine kinase/HSP90-like ATPase" evidence="2">
    <location>
        <begin position="5"/>
        <end position="126"/>
    </location>
</feature>
<dbReference type="Pfam" id="PF13581">
    <property type="entry name" value="HATPase_c_2"/>
    <property type="match status" value="1"/>
</dbReference>
<keyword evidence="3" id="KW-0547">Nucleotide-binding</keyword>
<dbReference type="InterPro" id="IPR003594">
    <property type="entry name" value="HATPase_dom"/>
</dbReference>
<evidence type="ECO:0000259" key="2">
    <source>
        <dbReference type="Pfam" id="PF13581"/>
    </source>
</evidence>
<sequence>MLKLASDPSNITKVEGYVSQIADRYKLDSEKHANLLISLTEAVNNAIIHGNKQDRTKMVSIKLAQTRTGLAVRVSDQGRGFCYEDLPDPTSPERLCECGGRGVFLMNQLCDKLRYINGGTTVEMQFRLK</sequence>
<dbReference type="Proteomes" id="UP000321907">
    <property type="component" value="Unassembled WGS sequence"/>
</dbReference>
<dbReference type="InterPro" id="IPR050267">
    <property type="entry name" value="Anti-sigma-factor_SerPK"/>
</dbReference>
<reference evidence="3 4" key="1">
    <citation type="submission" date="2019-08" db="EMBL/GenBank/DDBJ databases">
        <title>Lewinella sp. strain SSH13 Genome sequencing and assembly.</title>
        <authorList>
            <person name="Kim I."/>
        </authorList>
    </citation>
    <scope>NUCLEOTIDE SEQUENCE [LARGE SCALE GENOMIC DNA]</scope>
    <source>
        <strain evidence="3 4">SSH13</strain>
    </source>
</reference>
<accession>A0A5C7FHF2</accession>
<keyword evidence="4" id="KW-1185">Reference proteome</keyword>
<dbReference type="PANTHER" id="PTHR35526:SF3">
    <property type="entry name" value="ANTI-SIGMA-F FACTOR RSBW"/>
    <property type="match status" value="1"/>
</dbReference>
<dbReference type="SUPFAM" id="SSF55874">
    <property type="entry name" value="ATPase domain of HSP90 chaperone/DNA topoisomerase II/histidine kinase"/>
    <property type="match status" value="1"/>
</dbReference>
<dbReference type="InterPro" id="IPR036890">
    <property type="entry name" value="HATPase_C_sf"/>
</dbReference>
<keyword evidence="3" id="KW-0067">ATP-binding</keyword>
<dbReference type="GO" id="GO:0005524">
    <property type="term" value="F:ATP binding"/>
    <property type="evidence" value="ECO:0007669"/>
    <property type="project" value="UniProtKB-KW"/>
</dbReference>
<name>A0A5C7FHF2_9BACT</name>
<keyword evidence="1" id="KW-0418">Kinase</keyword>